<gene>
    <name evidence="1" type="ORF">KMI6_45</name>
</gene>
<name>A0A5B9N806_9CAUD</name>
<organism evidence="1 2">
    <name type="scientific">Klebsiella phage KMI6</name>
    <dbReference type="NCBI Taxonomy" id="2601617"/>
    <lineage>
        <taxon>Viruses</taxon>
        <taxon>Duplodnaviria</taxon>
        <taxon>Heunggongvirae</taxon>
        <taxon>Uroviricota</taxon>
        <taxon>Caudoviricetes</taxon>
        <taxon>Autographivirales</taxon>
        <taxon>Autoscriptoviridae</taxon>
        <taxon>Slopekvirinae</taxon>
        <taxon>Drulisvirus</taxon>
        <taxon>Drulisvirus KMI6</taxon>
    </lineage>
</organism>
<dbReference type="EMBL" id="MN101220">
    <property type="protein sequence ID" value="QEG10154.1"/>
    <property type="molecule type" value="Genomic_DNA"/>
</dbReference>
<accession>A0A5B9N806</accession>
<proteinExistence type="predicted"/>
<reference evidence="1 2" key="1">
    <citation type="submission" date="2019-06" db="EMBL/GenBank/DDBJ databases">
        <title>Comparative genomics of Klebsiella bacteriophages in the elucidation of host range specificity.</title>
        <authorList>
            <person name="Ku H."/>
            <person name="Brown T."/>
            <person name="Kabwe M."/>
            <person name="Chan H.T."/>
            <person name="Petrovski S."/>
            <person name="Tucci J."/>
        </authorList>
    </citation>
    <scope>NUCLEOTIDE SEQUENCE [LARGE SCALE GENOMIC DNA]</scope>
</reference>
<evidence type="ECO:0000313" key="1">
    <source>
        <dbReference type="EMBL" id="QEG10154.1"/>
    </source>
</evidence>
<keyword evidence="2" id="KW-1185">Reference proteome</keyword>
<sequence>MKLKHTSKTLADYTFKVIHEPGEVVQVIEKLHVLGHGIQRGLAPSQHYWRVLGSVLGKQHILGVFDSTGTCVGATSFYPEAVEDSHYVEPVLYTDFMVLEPGHSAAMLPMISQLHKLARSFGAGRLAISRGESHNTYITTYYKVRQE</sequence>
<protein>
    <submittedName>
        <fullName evidence="1">Uncharacterized protein</fullName>
    </submittedName>
</protein>
<dbReference type="Proteomes" id="UP000323801">
    <property type="component" value="Segment"/>
</dbReference>
<evidence type="ECO:0000313" key="2">
    <source>
        <dbReference type="Proteomes" id="UP000323801"/>
    </source>
</evidence>